<dbReference type="GeneID" id="55584176"/>
<keyword evidence="6 10" id="KW-0067">ATP-binding</keyword>
<feature type="region of interest" description="Disordered" evidence="11">
    <location>
        <begin position="87"/>
        <end position="106"/>
    </location>
</feature>
<dbReference type="InterPro" id="IPR020059">
    <property type="entry name" value="Glu/Gln-tRNA-synth_Ib_codon-bd"/>
</dbReference>
<organism evidence="14 15">
    <name type="scientific">Conexivisphaera calida</name>
    <dbReference type="NCBI Taxonomy" id="1874277"/>
    <lineage>
        <taxon>Archaea</taxon>
        <taxon>Nitrososphaerota</taxon>
        <taxon>Conexivisphaeria</taxon>
        <taxon>Conexivisphaerales</taxon>
        <taxon>Conexivisphaeraceae</taxon>
        <taxon>Conexivisphaera</taxon>
    </lineage>
</organism>
<evidence type="ECO:0000256" key="3">
    <source>
        <dbReference type="ARBA" id="ARBA00022490"/>
    </source>
</evidence>
<reference evidence="14 15" key="1">
    <citation type="journal article" date="2019" name="ISME J.">
        <title>Isolation and characterization of a thermophilic sulfur- and iron-reducing thaumarchaeote from a terrestrial acidic hot spring.</title>
        <authorList>
            <person name="Kato S."/>
            <person name="Itoh T."/>
            <person name="Yuki M."/>
            <person name="Nagamori M."/>
            <person name="Ohnishi M."/>
            <person name="Uematsu K."/>
            <person name="Suzuki K."/>
            <person name="Takashina T."/>
            <person name="Ohkuma M."/>
        </authorList>
    </citation>
    <scope>NUCLEOTIDE SEQUENCE [LARGE SCALE GENOMIC DNA]</scope>
    <source>
        <strain evidence="14 15">NAS-02</strain>
    </source>
</reference>
<dbReference type="NCBIfam" id="TIGR00463">
    <property type="entry name" value="gltX_arch"/>
    <property type="match status" value="1"/>
</dbReference>
<keyword evidence="8 10" id="KW-0030">Aminoacyl-tRNA synthetase</keyword>
<keyword evidence="3 10" id="KW-0963">Cytoplasm</keyword>
<comment type="catalytic activity">
    <reaction evidence="9 10">
        <text>tRNA(Glu) + L-glutamate + ATP = L-glutamyl-tRNA(Glu) + AMP + diphosphate</text>
        <dbReference type="Rhea" id="RHEA:23540"/>
        <dbReference type="Rhea" id="RHEA-COMP:9663"/>
        <dbReference type="Rhea" id="RHEA-COMP:9680"/>
        <dbReference type="ChEBI" id="CHEBI:29985"/>
        <dbReference type="ChEBI" id="CHEBI:30616"/>
        <dbReference type="ChEBI" id="CHEBI:33019"/>
        <dbReference type="ChEBI" id="CHEBI:78442"/>
        <dbReference type="ChEBI" id="CHEBI:78520"/>
        <dbReference type="ChEBI" id="CHEBI:456215"/>
        <dbReference type="EC" id="6.1.1.17"/>
    </reaction>
</comment>
<dbReference type="KEGG" id="ccai:NAS2_0358"/>
<dbReference type="InterPro" id="IPR020056">
    <property type="entry name" value="Rbsml_bL25/Gln-tRNA_synth_N"/>
</dbReference>
<keyword evidence="4 10" id="KW-0436">Ligase</keyword>
<comment type="function">
    <text evidence="10">Catalyzes the attachment of glutamate to tRNA(Glu) in a two-step reaction: glutamate is first activated by ATP to form Glu-AMP and then transferred to the acceptor end of tRNA(Glu).</text>
</comment>
<dbReference type="PANTHER" id="PTHR43097">
    <property type="entry name" value="GLUTAMINE-TRNA LIGASE"/>
    <property type="match status" value="1"/>
</dbReference>
<feature type="domain" description="Glutamyl/glutaminyl-tRNA synthetase class Ib catalytic" evidence="12">
    <location>
        <begin position="110"/>
        <end position="418"/>
    </location>
</feature>
<proteinExistence type="inferred from homology"/>
<dbReference type="GO" id="GO:0043604">
    <property type="term" value="P:amide biosynthetic process"/>
    <property type="evidence" value="ECO:0007669"/>
    <property type="project" value="TreeGrafter"/>
</dbReference>
<evidence type="ECO:0000256" key="9">
    <source>
        <dbReference type="ARBA" id="ARBA00048351"/>
    </source>
</evidence>
<comment type="similarity">
    <text evidence="2 10">Belongs to the class-I aminoacyl-tRNA synthetase family. Glutamate--tRNA ligase type 2 subfamily.</text>
</comment>
<dbReference type="GO" id="GO:0005829">
    <property type="term" value="C:cytosol"/>
    <property type="evidence" value="ECO:0007669"/>
    <property type="project" value="TreeGrafter"/>
</dbReference>
<evidence type="ECO:0000256" key="10">
    <source>
        <dbReference type="HAMAP-Rule" id="MF_02076"/>
    </source>
</evidence>
<keyword evidence="15" id="KW-1185">Reference proteome</keyword>
<gene>
    <name evidence="10" type="primary">gltX</name>
    <name evidence="14" type="ORF">NAS2_0358</name>
</gene>
<dbReference type="GO" id="GO:0004818">
    <property type="term" value="F:glutamate-tRNA ligase activity"/>
    <property type="evidence" value="ECO:0007669"/>
    <property type="project" value="UniProtKB-UniRule"/>
</dbReference>
<dbReference type="InterPro" id="IPR020058">
    <property type="entry name" value="Glu/Gln-tRNA-synth_Ib_cat-dom"/>
</dbReference>
<dbReference type="HAMAP" id="MF_02076">
    <property type="entry name" value="Glu_tRNA_synth_type2"/>
    <property type="match status" value="1"/>
</dbReference>
<evidence type="ECO:0000256" key="5">
    <source>
        <dbReference type="ARBA" id="ARBA00022741"/>
    </source>
</evidence>
<dbReference type="Gene3D" id="2.40.240.10">
    <property type="entry name" value="Ribosomal Protein L25, Chain P"/>
    <property type="match status" value="1"/>
</dbReference>
<feature type="domain" description="Glutamyl/glutaminyl-tRNA synthetase class Ib anti-codon binding" evidence="13">
    <location>
        <begin position="421"/>
        <end position="501"/>
    </location>
</feature>
<dbReference type="AlphaFoldDB" id="A0A4P2VB72"/>
<feature type="short sequence motif" description="'HIGH' region" evidence="10">
    <location>
        <begin position="116"/>
        <end position="126"/>
    </location>
</feature>
<evidence type="ECO:0000256" key="1">
    <source>
        <dbReference type="ARBA" id="ARBA00004496"/>
    </source>
</evidence>
<evidence type="ECO:0000313" key="14">
    <source>
        <dbReference type="EMBL" id="BBE41749.1"/>
    </source>
</evidence>
<dbReference type="InterPro" id="IPR050132">
    <property type="entry name" value="Gln/Glu-tRNA_Ligase"/>
</dbReference>
<evidence type="ECO:0000259" key="12">
    <source>
        <dbReference type="Pfam" id="PF00749"/>
    </source>
</evidence>
<evidence type="ECO:0000259" key="13">
    <source>
        <dbReference type="Pfam" id="PF03950"/>
    </source>
</evidence>
<dbReference type="EC" id="6.1.1.17" evidence="10"/>
<dbReference type="PANTHER" id="PTHR43097:SF5">
    <property type="entry name" value="GLUTAMATE--TRNA LIGASE"/>
    <property type="match status" value="1"/>
</dbReference>
<evidence type="ECO:0000313" key="15">
    <source>
        <dbReference type="Proteomes" id="UP000509448"/>
    </source>
</evidence>
<dbReference type="EMBL" id="AP018732">
    <property type="protein sequence ID" value="BBE41749.1"/>
    <property type="molecule type" value="Genomic_DNA"/>
</dbReference>
<dbReference type="Gene3D" id="3.40.50.620">
    <property type="entry name" value="HUPs"/>
    <property type="match status" value="1"/>
</dbReference>
<dbReference type="RefSeq" id="WP_232085565.1">
    <property type="nucleotide sequence ID" value="NZ_AP018732.1"/>
</dbReference>
<dbReference type="InterPro" id="IPR011035">
    <property type="entry name" value="Ribosomal_bL25/Gln-tRNA_synth"/>
</dbReference>
<accession>A0A4P2VB72</accession>
<dbReference type="InterPro" id="IPR014729">
    <property type="entry name" value="Rossmann-like_a/b/a_fold"/>
</dbReference>
<dbReference type="NCBIfam" id="NF003169">
    <property type="entry name" value="PRK04156.1"/>
    <property type="match status" value="1"/>
</dbReference>
<dbReference type="SUPFAM" id="SSF50715">
    <property type="entry name" value="Ribosomal protein L25-like"/>
    <property type="match status" value="1"/>
</dbReference>
<evidence type="ECO:0000256" key="11">
    <source>
        <dbReference type="SAM" id="MobiDB-lite"/>
    </source>
</evidence>
<dbReference type="Proteomes" id="UP000509448">
    <property type="component" value="Chromosome"/>
</dbReference>
<keyword evidence="7 10" id="KW-0648">Protein biosynthesis</keyword>
<dbReference type="Pfam" id="PF00749">
    <property type="entry name" value="tRNA-synt_1c"/>
    <property type="match status" value="1"/>
</dbReference>
<dbReference type="PRINTS" id="PR00987">
    <property type="entry name" value="TRNASYNTHGLU"/>
</dbReference>
<evidence type="ECO:0000256" key="2">
    <source>
        <dbReference type="ARBA" id="ARBA00008927"/>
    </source>
</evidence>
<dbReference type="Pfam" id="PF03950">
    <property type="entry name" value="tRNA-synt_1c_C"/>
    <property type="match status" value="1"/>
</dbReference>
<comment type="subcellular location">
    <subcellularLocation>
        <location evidence="1 10">Cytoplasm</location>
    </subcellularLocation>
</comment>
<evidence type="ECO:0000256" key="8">
    <source>
        <dbReference type="ARBA" id="ARBA00023146"/>
    </source>
</evidence>
<evidence type="ECO:0000256" key="4">
    <source>
        <dbReference type="ARBA" id="ARBA00022598"/>
    </source>
</evidence>
<protein>
    <recommendedName>
        <fullName evidence="10">Glutamate--tRNA ligase</fullName>
        <ecNumber evidence="10">6.1.1.17</ecNumber>
    </recommendedName>
    <alternativeName>
        <fullName evidence="10">Glutamyl-tRNA synthetase</fullName>
        <shortName evidence="10">GluRS</shortName>
    </alternativeName>
</protein>
<dbReference type="GO" id="GO:0005524">
    <property type="term" value="F:ATP binding"/>
    <property type="evidence" value="ECO:0007669"/>
    <property type="project" value="UniProtKB-UniRule"/>
</dbReference>
<dbReference type="SUPFAM" id="SSF52374">
    <property type="entry name" value="Nucleotidylyl transferase"/>
    <property type="match status" value="1"/>
</dbReference>
<name>A0A4P2VB72_9ARCH</name>
<dbReference type="InterPro" id="IPR000924">
    <property type="entry name" value="Glu/Gln-tRNA-synth"/>
</dbReference>
<evidence type="ECO:0000256" key="6">
    <source>
        <dbReference type="ARBA" id="ARBA00022840"/>
    </source>
</evidence>
<dbReference type="GO" id="GO:0006424">
    <property type="term" value="P:glutamyl-tRNA aminoacylation"/>
    <property type="evidence" value="ECO:0007669"/>
    <property type="project" value="UniProtKB-UniRule"/>
</dbReference>
<dbReference type="Gene3D" id="2.40.240.100">
    <property type="match status" value="1"/>
</dbReference>
<dbReference type="InterPro" id="IPR004526">
    <property type="entry name" value="Glu-tRNA-synth_arc/euk"/>
</dbReference>
<sequence>MSGGSSPDSGIDVELLIRRHALANAYRHGGRADPGAVLGKVLAEHPELRPRARELREIAQRICSEVSSMSPEEQARELESIAPELMEERRRRESTAPSLPPLPGAERGRVVTRFAPNPDSVLHVGSARAAVLSHDYARMYDGKFILRFDDTDPRIKRSRLDLYDAVLEDLKWLGCEPDEVHRQSERMEIYYERMEALIGMGGAYVDTCTPEEFRALVRASRPCPDRDLPPEVHLERWRDMLGGRYEEGHAVVRVKTDLAHPNPAVRDWPAFRIIDTSRNPHPITGSRYRVWPLYNWASAVDDHLMGVTHVFRGQEHATNAEKQRYVYSYFGWQYPVAIHYGRLMIEGGVLSKSEIERGIREGRFKGYDDPRLATLRALRRRGVLPEAVREVIHTVGVKPSDAVISWSNLLAVNRKLIDPIAPRYFAVLDPVELVVRGVEGSLSAEMPRHPQNPSMGRRRYSIKAEGGAISLMLERSDALSAAPGSVIRLMGLANVRVTSAAPESGRLEAELHPGGVEEARAAGAAFVHWIHVPNSVRARIVMDDASERPALVESAASSDPPGTVVQFEREFFARLDSSSAGELLFYYTST</sequence>
<keyword evidence="5 10" id="KW-0547">Nucleotide-binding</keyword>
<evidence type="ECO:0000256" key="7">
    <source>
        <dbReference type="ARBA" id="ARBA00022917"/>
    </source>
</evidence>